<evidence type="ECO:0000313" key="3">
    <source>
        <dbReference type="EMBL" id="KMO37299.1"/>
    </source>
</evidence>
<dbReference type="InterPro" id="IPR029044">
    <property type="entry name" value="Nucleotide-diphossugar_trans"/>
</dbReference>
<dbReference type="SUPFAM" id="SSF53448">
    <property type="entry name" value="Nucleotide-diphospho-sugar transferases"/>
    <property type="match status" value="1"/>
</dbReference>
<gene>
    <name evidence="3" type="ORF">VQ03_19330</name>
</gene>
<dbReference type="GO" id="GO:0016779">
    <property type="term" value="F:nucleotidyltransferase activity"/>
    <property type="evidence" value="ECO:0007669"/>
    <property type="project" value="UniProtKB-ARBA"/>
</dbReference>
<keyword evidence="3" id="KW-0418">Kinase</keyword>
<dbReference type="AlphaFoldDB" id="A0A0J6SUA4"/>
<keyword evidence="4" id="KW-1185">Reference proteome</keyword>
<evidence type="ECO:0000259" key="2">
    <source>
        <dbReference type="Pfam" id="PF12804"/>
    </source>
</evidence>
<feature type="domain" description="MobA-like NTP transferase" evidence="2">
    <location>
        <begin position="8"/>
        <end position="172"/>
    </location>
</feature>
<evidence type="ECO:0000256" key="1">
    <source>
        <dbReference type="ARBA" id="ARBA00022842"/>
    </source>
</evidence>
<dbReference type="CDD" id="cd04182">
    <property type="entry name" value="GT_2_like_f"/>
    <property type="match status" value="1"/>
</dbReference>
<keyword evidence="1" id="KW-0460">Magnesium</keyword>
<reference evidence="3 4" key="1">
    <citation type="submission" date="2015-03" db="EMBL/GenBank/DDBJ databases">
        <title>Genome sequencing of Methylobacterium tarhaniae DSM 25844.</title>
        <authorList>
            <person name="Chaudhry V."/>
            <person name="Patil P.B."/>
        </authorList>
    </citation>
    <scope>NUCLEOTIDE SEQUENCE [LARGE SCALE GENOMIC DNA]</scope>
    <source>
        <strain evidence="3 4">DSM 25844</strain>
    </source>
</reference>
<evidence type="ECO:0000313" key="4">
    <source>
        <dbReference type="Proteomes" id="UP000036449"/>
    </source>
</evidence>
<organism evidence="3 4">
    <name type="scientific">Methylobacterium tarhaniae</name>
    <dbReference type="NCBI Taxonomy" id="1187852"/>
    <lineage>
        <taxon>Bacteria</taxon>
        <taxon>Pseudomonadati</taxon>
        <taxon>Pseudomonadota</taxon>
        <taxon>Alphaproteobacteria</taxon>
        <taxon>Hyphomicrobiales</taxon>
        <taxon>Methylobacteriaceae</taxon>
        <taxon>Methylobacterium</taxon>
    </lineage>
</organism>
<dbReference type="GO" id="GO:0016301">
    <property type="term" value="F:kinase activity"/>
    <property type="evidence" value="ECO:0007669"/>
    <property type="project" value="UniProtKB-KW"/>
</dbReference>
<dbReference type="InterPro" id="IPR025877">
    <property type="entry name" value="MobA-like_NTP_Trfase"/>
</dbReference>
<dbReference type="RefSeq" id="WP_048452521.1">
    <property type="nucleotide sequence ID" value="NZ_LABZ01000135.1"/>
</dbReference>
<keyword evidence="3" id="KW-0808">Transferase</keyword>
<dbReference type="PANTHER" id="PTHR43777:SF1">
    <property type="entry name" value="MOLYBDENUM COFACTOR CYTIDYLYLTRANSFERASE"/>
    <property type="match status" value="1"/>
</dbReference>
<dbReference type="PATRIC" id="fig|1187852.3.peg.1268"/>
<name>A0A0J6SUA4_9HYPH</name>
<dbReference type="Gene3D" id="3.90.550.10">
    <property type="entry name" value="Spore Coat Polysaccharide Biosynthesis Protein SpsA, Chain A"/>
    <property type="match status" value="1"/>
</dbReference>
<dbReference type="Pfam" id="PF12804">
    <property type="entry name" value="NTP_transf_3"/>
    <property type="match status" value="1"/>
</dbReference>
<dbReference type="EMBL" id="LABZ01000135">
    <property type="protein sequence ID" value="KMO37299.1"/>
    <property type="molecule type" value="Genomic_DNA"/>
</dbReference>
<accession>A0A0J6SUA4</accession>
<dbReference type="PANTHER" id="PTHR43777">
    <property type="entry name" value="MOLYBDENUM COFACTOR CYTIDYLYLTRANSFERASE"/>
    <property type="match status" value="1"/>
</dbReference>
<comment type="caution">
    <text evidence="3">The sequence shown here is derived from an EMBL/GenBank/DDBJ whole genome shotgun (WGS) entry which is preliminary data.</text>
</comment>
<sequence>MPDPVGTVLLAAGRGTRFGASPKLLSPLDGKPLVRHAAEAALAADLGPVVAVLGHAAAEVRAALAGLPLTLVENPDYAAGLSTSLRAGLGALPEMVPAAFVLLGDMPRIGPGLLVRLAEAFRSAPVAPCAVVPVRDGQRGNPVLLNRHFLGPGLAGLTGDRGAGPLLARRDDVLDVPVDEAGVLIDVDTPAALADLSVKDRDGAV</sequence>
<dbReference type="Proteomes" id="UP000036449">
    <property type="component" value="Unassembled WGS sequence"/>
</dbReference>
<protein>
    <submittedName>
        <fullName evidence="3">4-diphosphocytidyl-2C-methyl-D-erythritol kinase</fullName>
    </submittedName>
</protein>
<proteinExistence type="predicted"/>